<protein>
    <submittedName>
        <fullName evidence="1">AlNc14C234G9350 protein</fullName>
    </submittedName>
</protein>
<reference evidence="1" key="1">
    <citation type="journal article" date="2011" name="PLoS Biol.">
        <title>Gene gain and loss during evolution of obligate parasitism in the white rust pathogen of Arabidopsis thaliana.</title>
        <authorList>
            <person name="Kemen E."/>
            <person name="Gardiner A."/>
            <person name="Schultz-Larsen T."/>
            <person name="Kemen A.C."/>
            <person name="Balmuth A.L."/>
            <person name="Robert-Seilaniantz A."/>
            <person name="Bailey K."/>
            <person name="Holub E."/>
            <person name="Studholme D.J."/>
            <person name="Maclean D."/>
            <person name="Jones J.D."/>
        </authorList>
    </citation>
    <scope>NUCLEOTIDE SEQUENCE</scope>
</reference>
<dbReference type="AlphaFoldDB" id="F0WSK5"/>
<proteinExistence type="predicted"/>
<accession>F0WSK5</accession>
<reference evidence="1" key="2">
    <citation type="submission" date="2011-02" db="EMBL/GenBank/DDBJ databases">
        <authorList>
            <person name="MacLean D."/>
        </authorList>
    </citation>
    <scope>NUCLEOTIDE SEQUENCE</scope>
</reference>
<dbReference type="HOGENOM" id="CLU_2983066_0_0_1"/>
<sequence length="58" mass="6777">MPRHMELSYSICSHQFCYMKYSCIFLSSVGVQIVAIRHRIRSPSSWKNIIPSFIISKV</sequence>
<organism evidence="1">
    <name type="scientific">Albugo laibachii Nc14</name>
    <dbReference type="NCBI Taxonomy" id="890382"/>
    <lineage>
        <taxon>Eukaryota</taxon>
        <taxon>Sar</taxon>
        <taxon>Stramenopiles</taxon>
        <taxon>Oomycota</taxon>
        <taxon>Peronosporomycetes</taxon>
        <taxon>Albuginales</taxon>
        <taxon>Albuginaceae</taxon>
        <taxon>Albugo</taxon>
    </lineage>
</organism>
<gene>
    <name evidence="1" type="primary">AlNc14C234G9350</name>
    <name evidence="1" type="ORF">ALNC14_104750</name>
</gene>
<name>F0WSK5_9STRA</name>
<evidence type="ECO:0000313" key="1">
    <source>
        <dbReference type="EMBL" id="CCA24331.1"/>
    </source>
</evidence>
<dbReference type="EMBL" id="FR824279">
    <property type="protein sequence ID" value="CCA24331.1"/>
    <property type="molecule type" value="Genomic_DNA"/>
</dbReference>